<dbReference type="PIRSF" id="PIRSF034890">
    <property type="entry name" value="Pesteras_lmo2642"/>
    <property type="match status" value="1"/>
</dbReference>
<proteinExistence type="inferred from homology"/>
<evidence type="ECO:0008006" key="10">
    <source>
        <dbReference type="Google" id="ProtNLM"/>
    </source>
</evidence>
<dbReference type="PANTHER" id="PTHR42988">
    <property type="entry name" value="PHOSPHOHYDROLASE"/>
    <property type="match status" value="1"/>
</dbReference>
<evidence type="ECO:0000256" key="3">
    <source>
        <dbReference type="ARBA" id="ARBA00023004"/>
    </source>
</evidence>
<dbReference type="SUPFAM" id="SSF56300">
    <property type="entry name" value="Metallo-dependent phosphatases"/>
    <property type="match status" value="1"/>
</dbReference>
<keyword evidence="1" id="KW-0479">Metal-binding</keyword>
<dbReference type="Gene3D" id="3.60.21.10">
    <property type="match status" value="1"/>
</dbReference>
<evidence type="ECO:0000256" key="1">
    <source>
        <dbReference type="ARBA" id="ARBA00022723"/>
    </source>
</evidence>
<evidence type="ECO:0000259" key="7">
    <source>
        <dbReference type="Pfam" id="PF17839"/>
    </source>
</evidence>
<dbReference type="OrthoDB" id="2036332at2"/>
<comment type="similarity">
    <text evidence="4">Belongs to the cyclic nucleotide phosphodiesterase class-III family.</text>
</comment>
<dbReference type="Gene3D" id="1.10.246.180">
    <property type="match status" value="1"/>
</dbReference>
<feature type="domain" description="Cyclic nucleotide phosphodiesterase C-terminal" evidence="7">
    <location>
        <begin position="331"/>
        <end position="436"/>
    </location>
</feature>
<dbReference type="PATRIC" id="fig|1158610.3.peg.2605"/>
<sequence>MNTFVTKKRIMLVLTLIIGIIVLVFFIRPETHDASNPPQNTRIWVLSDNHFIAPELYDDGSEFAFIETTAAGKELRYQEESLQAFVSLAIKEAPDQVVLTGDITLNGEYISAERLVALLSPLTEKNIEVRVIPGNHDIHDGWARKYVGEEQIKTKQISPDDFRTLFKTMGYAGAESYDENSLSYKEAGTADYDFYFLDTNQYTLEPSKSAPATGGRFRPETMQWLKKEMKKTNDEKKQPIVFMHHNLYAHNAAVNRGYVINDADEVQTLFAANHVAVVFSGHIHAQDILQKTIDNITIPEIVTSSFSITPNGFGELTINKKGIDYQRKSVDVDSWAKETNQTDTNLLNHQAYLKDLFVKDGEALAYRSLIEKKIPKEADMDEAAQLVGKLNEEFFTGMDTRSPEEVEKIKTSNGYQVLEYDSFLKKYIDSILKDDNLEDTHLFIPKNN</sequence>
<keyword evidence="5" id="KW-0812">Transmembrane</keyword>
<comment type="caution">
    <text evidence="8">The sequence shown here is derived from an EMBL/GenBank/DDBJ whole genome shotgun (WGS) entry which is preliminary data.</text>
</comment>
<keyword evidence="3" id="KW-0408">Iron</keyword>
<dbReference type="Pfam" id="PF17839">
    <property type="entry name" value="CNP_C_terminal"/>
    <property type="match status" value="1"/>
</dbReference>
<organism evidence="8 9">
    <name type="scientific">Enterococcus phoeniculicola ATCC BAA-412</name>
    <dbReference type="NCBI Taxonomy" id="1158610"/>
    <lineage>
        <taxon>Bacteria</taxon>
        <taxon>Bacillati</taxon>
        <taxon>Bacillota</taxon>
        <taxon>Bacilli</taxon>
        <taxon>Lactobacillales</taxon>
        <taxon>Enterococcaceae</taxon>
        <taxon>Enterococcus</taxon>
    </lineage>
</organism>
<dbReference type="InterPro" id="IPR012365">
    <property type="entry name" value="Pesteras_lmo2642"/>
</dbReference>
<protein>
    <recommendedName>
        <fullName evidence="10">Calcineurin-like phosphoesterase domain-containing protein</fullName>
    </recommendedName>
</protein>
<dbReference type="Proteomes" id="UP000013785">
    <property type="component" value="Unassembled WGS sequence"/>
</dbReference>
<evidence type="ECO:0000313" key="9">
    <source>
        <dbReference type="Proteomes" id="UP000013785"/>
    </source>
</evidence>
<keyword evidence="5" id="KW-1133">Transmembrane helix</keyword>
<reference evidence="8 9" key="1">
    <citation type="submission" date="2013-02" db="EMBL/GenBank/DDBJ databases">
        <title>The Genome Sequence of Enterococcus phoeniculicola BAA-412.</title>
        <authorList>
            <consortium name="The Broad Institute Genome Sequencing Platform"/>
            <consortium name="The Broad Institute Genome Sequencing Center for Infectious Disease"/>
            <person name="Earl A.M."/>
            <person name="Gilmore M.S."/>
            <person name="Lebreton F."/>
            <person name="Walker B."/>
            <person name="Young S.K."/>
            <person name="Zeng Q."/>
            <person name="Gargeya S."/>
            <person name="Fitzgerald M."/>
            <person name="Haas B."/>
            <person name="Abouelleil A."/>
            <person name="Alvarado L."/>
            <person name="Arachchi H.M."/>
            <person name="Berlin A.M."/>
            <person name="Chapman S.B."/>
            <person name="Dewar J."/>
            <person name="Goldberg J."/>
            <person name="Griggs A."/>
            <person name="Gujja S."/>
            <person name="Hansen M."/>
            <person name="Howarth C."/>
            <person name="Imamovic A."/>
            <person name="Larimer J."/>
            <person name="McCowan C."/>
            <person name="Murphy C."/>
            <person name="Neiman D."/>
            <person name="Pearson M."/>
            <person name="Priest M."/>
            <person name="Roberts A."/>
            <person name="Saif S."/>
            <person name="Shea T."/>
            <person name="Sisk P."/>
            <person name="Sykes S."/>
            <person name="Wortman J."/>
            <person name="Nusbaum C."/>
            <person name="Birren B."/>
        </authorList>
    </citation>
    <scope>NUCLEOTIDE SEQUENCE [LARGE SCALE GENOMIC DNA]</scope>
    <source>
        <strain evidence="8 9">ATCC BAA-412</strain>
    </source>
</reference>
<keyword evidence="5" id="KW-0472">Membrane</keyword>
<dbReference type="AlphaFoldDB" id="R3W3N7"/>
<evidence type="ECO:0000259" key="6">
    <source>
        <dbReference type="Pfam" id="PF00149"/>
    </source>
</evidence>
<dbReference type="InterPro" id="IPR050884">
    <property type="entry name" value="CNP_phosphodiesterase-III"/>
</dbReference>
<evidence type="ECO:0000256" key="4">
    <source>
        <dbReference type="ARBA" id="ARBA00025742"/>
    </source>
</evidence>
<dbReference type="EMBL" id="AJAT01000017">
    <property type="protein sequence ID" value="EOL42272.1"/>
    <property type="molecule type" value="Genomic_DNA"/>
</dbReference>
<dbReference type="GO" id="GO:0046872">
    <property type="term" value="F:metal ion binding"/>
    <property type="evidence" value="ECO:0007669"/>
    <property type="project" value="UniProtKB-KW"/>
</dbReference>
<dbReference type="InterPro" id="IPR029052">
    <property type="entry name" value="Metallo-depent_PP-like"/>
</dbReference>
<evidence type="ECO:0000313" key="8">
    <source>
        <dbReference type="EMBL" id="EOL42272.1"/>
    </source>
</evidence>
<gene>
    <name evidence="8" type="ORF">UC3_02623</name>
</gene>
<keyword evidence="9" id="KW-1185">Reference proteome</keyword>
<evidence type="ECO:0000256" key="2">
    <source>
        <dbReference type="ARBA" id="ARBA00022801"/>
    </source>
</evidence>
<keyword evidence="2" id="KW-0378">Hydrolase</keyword>
<name>R3W3N7_9ENTE</name>
<dbReference type="GO" id="GO:0016787">
    <property type="term" value="F:hydrolase activity"/>
    <property type="evidence" value="ECO:0007669"/>
    <property type="project" value="UniProtKB-KW"/>
</dbReference>
<dbReference type="InterPro" id="IPR040869">
    <property type="entry name" value="CNP_C"/>
</dbReference>
<dbReference type="HOGENOM" id="CLU_033792_2_0_9"/>
<dbReference type="RefSeq" id="WP_010769260.1">
    <property type="nucleotide sequence ID" value="NZ_ASWE01000001.1"/>
</dbReference>
<dbReference type="InterPro" id="IPR004843">
    <property type="entry name" value="Calcineurin-like_PHP"/>
</dbReference>
<evidence type="ECO:0000256" key="5">
    <source>
        <dbReference type="SAM" id="Phobius"/>
    </source>
</evidence>
<feature type="domain" description="Calcineurin-like phosphoesterase" evidence="6">
    <location>
        <begin position="42"/>
        <end position="285"/>
    </location>
</feature>
<dbReference type="STRING" id="154621.RV11_GL001672"/>
<dbReference type="eggNOG" id="COG1409">
    <property type="taxonomic scope" value="Bacteria"/>
</dbReference>
<accession>R3W3N7</accession>
<dbReference type="Pfam" id="PF00149">
    <property type="entry name" value="Metallophos"/>
    <property type="match status" value="1"/>
</dbReference>
<dbReference type="PANTHER" id="PTHR42988:SF2">
    <property type="entry name" value="CYCLIC NUCLEOTIDE PHOSPHODIESTERASE CBUA0032-RELATED"/>
    <property type="match status" value="1"/>
</dbReference>
<feature type="transmembrane region" description="Helical" evidence="5">
    <location>
        <begin position="12"/>
        <end position="29"/>
    </location>
</feature>